<dbReference type="Gene3D" id="1.10.1740.10">
    <property type="match status" value="1"/>
</dbReference>
<dbReference type="InterPro" id="IPR036388">
    <property type="entry name" value="WH-like_DNA-bd_sf"/>
</dbReference>
<evidence type="ECO:0000256" key="5">
    <source>
        <dbReference type="ARBA" id="ARBA00023163"/>
    </source>
</evidence>
<feature type="domain" description="RNA polymerase sigma factor 70 region 4 type 2" evidence="7">
    <location>
        <begin position="103"/>
        <end position="153"/>
    </location>
</feature>
<dbReference type="InterPro" id="IPR014325">
    <property type="entry name" value="RNA_pol_sigma-E_actinobac"/>
</dbReference>
<evidence type="ECO:0000313" key="9">
    <source>
        <dbReference type="Proteomes" id="UP001501444"/>
    </source>
</evidence>
<gene>
    <name evidence="8" type="ORF">GCM10010170_084620</name>
</gene>
<evidence type="ECO:0000256" key="2">
    <source>
        <dbReference type="ARBA" id="ARBA00023015"/>
    </source>
</evidence>
<keyword evidence="2" id="KW-0805">Transcription regulation</keyword>
<evidence type="ECO:0000259" key="7">
    <source>
        <dbReference type="Pfam" id="PF08281"/>
    </source>
</evidence>
<keyword evidence="9" id="KW-1185">Reference proteome</keyword>
<comment type="caution">
    <text evidence="8">The sequence shown here is derived from an EMBL/GenBank/DDBJ whole genome shotgun (WGS) entry which is preliminary data.</text>
</comment>
<dbReference type="PANTHER" id="PTHR43133:SF50">
    <property type="entry name" value="ECF RNA POLYMERASE SIGMA FACTOR SIGM"/>
    <property type="match status" value="1"/>
</dbReference>
<dbReference type="InterPro" id="IPR013324">
    <property type="entry name" value="RNA_pol_sigma_r3/r4-like"/>
</dbReference>
<comment type="similarity">
    <text evidence="1">Belongs to the sigma-70 factor family. ECF subfamily.</text>
</comment>
<dbReference type="EMBL" id="BAAARV010000084">
    <property type="protein sequence ID" value="GAA2378509.1"/>
    <property type="molecule type" value="Genomic_DNA"/>
</dbReference>
<dbReference type="Gene3D" id="1.10.10.10">
    <property type="entry name" value="Winged helix-like DNA-binding domain superfamily/Winged helix DNA-binding domain"/>
    <property type="match status" value="1"/>
</dbReference>
<evidence type="ECO:0000259" key="6">
    <source>
        <dbReference type="Pfam" id="PF04542"/>
    </source>
</evidence>
<dbReference type="RefSeq" id="WP_344618301.1">
    <property type="nucleotide sequence ID" value="NZ_BAAARV010000084.1"/>
</dbReference>
<name>A0ABN3HFD7_9ACTN</name>
<proteinExistence type="inferred from homology"/>
<dbReference type="InterPro" id="IPR013249">
    <property type="entry name" value="RNA_pol_sigma70_r4_t2"/>
</dbReference>
<evidence type="ECO:0000256" key="4">
    <source>
        <dbReference type="ARBA" id="ARBA00023125"/>
    </source>
</evidence>
<dbReference type="PANTHER" id="PTHR43133">
    <property type="entry name" value="RNA POLYMERASE ECF-TYPE SIGMA FACTO"/>
    <property type="match status" value="1"/>
</dbReference>
<dbReference type="Pfam" id="PF04542">
    <property type="entry name" value="Sigma70_r2"/>
    <property type="match status" value="1"/>
</dbReference>
<feature type="domain" description="RNA polymerase sigma-70 region 2" evidence="6">
    <location>
        <begin position="18"/>
        <end position="79"/>
    </location>
</feature>
<keyword evidence="4" id="KW-0238">DNA-binding</keyword>
<dbReference type="Pfam" id="PF08281">
    <property type="entry name" value="Sigma70_r4_2"/>
    <property type="match status" value="1"/>
</dbReference>
<reference evidence="8 9" key="1">
    <citation type="journal article" date="2019" name="Int. J. Syst. Evol. Microbiol.">
        <title>The Global Catalogue of Microorganisms (GCM) 10K type strain sequencing project: providing services to taxonomists for standard genome sequencing and annotation.</title>
        <authorList>
            <consortium name="The Broad Institute Genomics Platform"/>
            <consortium name="The Broad Institute Genome Sequencing Center for Infectious Disease"/>
            <person name="Wu L."/>
            <person name="Ma J."/>
        </authorList>
    </citation>
    <scope>NUCLEOTIDE SEQUENCE [LARGE SCALE GENOMIC DNA]</scope>
    <source>
        <strain evidence="8 9">JCM 3272</strain>
    </source>
</reference>
<dbReference type="NCBIfam" id="TIGR02937">
    <property type="entry name" value="sigma70-ECF"/>
    <property type="match status" value="1"/>
</dbReference>
<evidence type="ECO:0000256" key="3">
    <source>
        <dbReference type="ARBA" id="ARBA00023082"/>
    </source>
</evidence>
<dbReference type="SUPFAM" id="SSF88659">
    <property type="entry name" value="Sigma3 and sigma4 domains of RNA polymerase sigma factors"/>
    <property type="match status" value="1"/>
</dbReference>
<dbReference type="InterPro" id="IPR013325">
    <property type="entry name" value="RNA_pol_sigma_r2"/>
</dbReference>
<keyword evidence="3" id="KW-0731">Sigma factor</keyword>
<accession>A0ABN3HFD7</accession>
<sequence length="166" mass="19014">MQRSQEAAYREYVTLRMDVLRRTAYLLCHDWHTADDLVSTTLAKLYDKWRRARQADNIDAYVRAMLVNAWLDERRRPWRREVPADQLPEVADVAVPPRGEHGDLLALLRSLPKRRRAVLVLRFYLDHSVEETAEVLGISPGTVKSQTARALDTLRAALPDPSQVGG</sequence>
<dbReference type="NCBIfam" id="TIGR02983">
    <property type="entry name" value="SigE-fam_strep"/>
    <property type="match status" value="1"/>
</dbReference>
<dbReference type="SUPFAM" id="SSF88946">
    <property type="entry name" value="Sigma2 domain of RNA polymerase sigma factors"/>
    <property type="match status" value="1"/>
</dbReference>
<dbReference type="CDD" id="cd06171">
    <property type="entry name" value="Sigma70_r4"/>
    <property type="match status" value="1"/>
</dbReference>
<dbReference type="InterPro" id="IPR014284">
    <property type="entry name" value="RNA_pol_sigma-70_dom"/>
</dbReference>
<keyword evidence="5" id="KW-0804">Transcription</keyword>
<evidence type="ECO:0000256" key="1">
    <source>
        <dbReference type="ARBA" id="ARBA00010641"/>
    </source>
</evidence>
<protein>
    <submittedName>
        <fullName evidence="8">SigE family RNA polymerase sigma factor</fullName>
    </submittedName>
</protein>
<dbReference type="InterPro" id="IPR039425">
    <property type="entry name" value="RNA_pol_sigma-70-like"/>
</dbReference>
<organism evidence="8 9">
    <name type="scientific">Dactylosporangium salmoneum</name>
    <dbReference type="NCBI Taxonomy" id="53361"/>
    <lineage>
        <taxon>Bacteria</taxon>
        <taxon>Bacillati</taxon>
        <taxon>Actinomycetota</taxon>
        <taxon>Actinomycetes</taxon>
        <taxon>Micromonosporales</taxon>
        <taxon>Micromonosporaceae</taxon>
        <taxon>Dactylosporangium</taxon>
    </lineage>
</organism>
<evidence type="ECO:0000313" key="8">
    <source>
        <dbReference type="EMBL" id="GAA2378509.1"/>
    </source>
</evidence>
<dbReference type="Proteomes" id="UP001501444">
    <property type="component" value="Unassembled WGS sequence"/>
</dbReference>
<dbReference type="InterPro" id="IPR007627">
    <property type="entry name" value="RNA_pol_sigma70_r2"/>
</dbReference>